<protein>
    <recommendedName>
        <fullName evidence="2">Glycosyl hydrolases family 2 sugar binding domain-containing protein</fullName>
    </recommendedName>
</protein>
<dbReference type="AlphaFoldDB" id="A0AAD2TSE2"/>
<dbReference type="InterPro" id="IPR008979">
    <property type="entry name" value="Galactose-bd-like_sf"/>
</dbReference>
<evidence type="ECO:0000313" key="4">
    <source>
        <dbReference type="Proteomes" id="UP000006262"/>
    </source>
</evidence>
<dbReference type="PANTHER" id="PTHR42732:SF2">
    <property type="entry name" value="BETA-MANNOSIDASE"/>
    <property type="match status" value="1"/>
</dbReference>
<dbReference type="RefSeq" id="WP_005863526.1">
    <property type="nucleotide sequence ID" value="NZ_JH976486.1"/>
</dbReference>
<dbReference type="GO" id="GO:0004553">
    <property type="term" value="F:hydrolase activity, hydrolyzing O-glycosyl compounds"/>
    <property type="evidence" value="ECO:0007669"/>
    <property type="project" value="InterPro"/>
</dbReference>
<dbReference type="SUPFAM" id="SSF49785">
    <property type="entry name" value="Galactose-binding domain-like"/>
    <property type="match status" value="1"/>
</dbReference>
<feature type="domain" description="Glycosyl hydrolases family 2 sugar binding" evidence="2">
    <location>
        <begin position="114"/>
        <end position="163"/>
    </location>
</feature>
<dbReference type="InterPro" id="IPR051913">
    <property type="entry name" value="GH2_Domain-Containing"/>
</dbReference>
<dbReference type="GO" id="GO:0005975">
    <property type="term" value="P:carbohydrate metabolic process"/>
    <property type="evidence" value="ECO:0007669"/>
    <property type="project" value="InterPro"/>
</dbReference>
<dbReference type="EMBL" id="AGZN01000008">
    <property type="protein sequence ID" value="EKN31258.1"/>
    <property type="molecule type" value="Genomic_DNA"/>
</dbReference>
<name>A0AAD2TSE2_PARDI</name>
<dbReference type="Pfam" id="PF02837">
    <property type="entry name" value="Glyco_hydro_2_N"/>
    <property type="match status" value="1"/>
</dbReference>
<dbReference type="Proteomes" id="UP000006262">
    <property type="component" value="Unassembled WGS sequence"/>
</dbReference>
<evidence type="ECO:0000256" key="1">
    <source>
        <dbReference type="ARBA" id="ARBA00007401"/>
    </source>
</evidence>
<reference evidence="3 4" key="1">
    <citation type="submission" date="2012-02" db="EMBL/GenBank/DDBJ databases">
        <title>The Genome Sequence of Parabacteroides distasonis CL09T03C24.</title>
        <authorList>
            <consortium name="The Broad Institute Genome Sequencing Platform"/>
            <person name="Earl A."/>
            <person name="Ward D."/>
            <person name="Feldgarden M."/>
            <person name="Gevers D."/>
            <person name="Zitomersky N.L."/>
            <person name="Coyne M.J."/>
            <person name="Comstock L.E."/>
            <person name="Young S.K."/>
            <person name="Zeng Q."/>
            <person name="Gargeya S."/>
            <person name="Fitzgerald M."/>
            <person name="Haas B."/>
            <person name="Abouelleil A."/>
            <person name="Alvarado L."/>
            <person name="Arachchi H.M."/>
            <person name="Berlin A."/>
            <person name="Chapman S.B."/>
            <person name="Gearin G."/>
            <person name="Goldberg J."/>
            <person name="Griggs A."/>
            <person name="Gujja S."/>
            <person name="Hansen M."/>
            <person name="Heiman D."/>
            <person name="Howarth C."/>
            <person name="Larimer J."/>
            <person name="Lui A."/>
            <person name="MacDonald P.J.P."/>
            <person name="McCowen C."/>
            <person name="Montmayeur A."/>
            <person name="Murphy C."/>
            <person name="Neiman D."/>
            <person name="Pearson M."/>
            <person name="Priest M."/>
            <person name="Roberts A."/>
            <person name="Saif S."/>
            <person name="Shea T."/>
            <person name="Sisk P."/>
            <person name="Stolte C."/>
            <person name="Sykes S."/>
            <person name="Wortman J."/>
            <person name="Nusbaum C."/>
            <person name="Birren B."/>
        </authorList>
    </citation>
    <scope>NUCLEOTIDE SEQUENCE [LARGE SCALE GENOMIC DNA]</scope>
    <source>
        <strain evidence="3 4">CL09T03C24</strain>
    </source>
</reference>
<evidence type="ECO:0000313" key="3">
    <source>
        <dbReference type="EMBL" id="EKN31258.1"/>
    </source>
</evidence>
<organism evidence="3 4">
    <name type="scientific">Parabacteroides distasonis CL09T03C24</name>
    <dbReference type="NCBI Taxonomy" id="999417"/>
    <lineage>
        <taxon>Bacteria</taxon>
        <taxon>Pseudomonadati</taxon>
        <taxon>Bacteroidota</taxon>
        <taxon>Bacteroidia</taxon>
        <taxon>Bacteroidales</taxon>
        <taxon>Tannerellaceae</taxon>
        <taxon>Parabacteroides</taxon>
    </lineage>
</organism>
<evidence type="ECO:0000259" key="2">
    <source>
        <dbReference type="Pfam" id="PF02837"/>
    </source>
</evidence>
<proteinExistence type="inferred from homology"/>
<sequence>MKKITVVCLALCSFLFGGDLFSVKAQILEKFTLPTPWTEEALKAEIPLPEYPRPQMVRSEWLNLNGIWDYMGGKDLLDPVTATTPPAFPAKVEKIRVPYPPESELSGIARGGDTCLWYKRSFSVPQAWKGRHVLLNFGAVDRISSVFVNGKKVGTHTGGYDAFSLYY</sequence>
<dbReference type="PANTHER" id="PTHR42732">
    <property type="entry name" value="BETA-GALACTOSIDASE"/>
    <property type="match status" value="1"/>
</dbReference>
<dbReference type="Gene3D" id="2.60.120.260">
    <property type="entry name" value="Galactose-binding domain-like"/>
    <property type="match status" value="1"/>
</dbReference>
<dbReference type="InterPro" id="IPR006104">
    <property type="entry name" value="Glyco_hydro_2_N"/>
</dbReference>
<accession>A0AAD2TSE2</accession>
<comment type="caution">
    <text evidence="3">The sequence shown here is derived from an EMBL/GenBank/DDBJ whole genome shotgun (WGS) entry which is preliminary data.</text>
</comment>
<comment type="similarity">
    <text evidence="1">Belongs to the glycosyl hydrolase 2 family.</text>
</comment>
<gene>
    <name evidence="3" type="ORF">HMPREF1059_00946</name>
</gene>